<dbReference type="AlphaFoldDB" id="A0A2N0QGA4"/>
<proteinExistence type="predicted"/>
<comment type="caution">
    <text evidence="2">The sequence shown here is derived from an EMBL/GenBank/DDBJ whole genome shotgun (WGS) entry which is preliminary data.</text>
</comment>
<dbReference type="Gene3D" id="3.10.105.10">
    <property type="entry name" value="Dipeptide-binding Protein, Domain 3"/>
    <property type="match status" value="1"/>
</dbReference>
<evidence type="ECO:0000313" key="2">
    <source>
        <dbReference type="EMBL" id="PKC50085.1"/>
    </source>
</evidence>
<dbReference type="GO" id="GO:0015833">
    <property type="term" value="P:peptide transport"/>
    <property type="evidence" value="ECO:0007669"/>
    <property type="project" value="TreeGrafter"/>
</dbReference>
<name>A0A2N0QGA4_9GLOM</name>
<dbReference type="EMBL" id="LLXH01011087">
    <property type="protein sequence ID" value="PKC50085.1"/>
    <property type="molecule type" value="Genomic_DNA"/>
</dbReference>
<feature type="domain" description="Solute-binding protein family 5" evidence="1">
    <location>
        <begin position="2"/>
        <end position="124"/>
    </location>
</feature>
<protein>
    <submittedName>
        <fullName evidence="2">Periplasmic binding protein-like II</fullName>
    </submittedName>
</protein>
<dbReference type="Gene3D" id="3.40.190.10">
    <property type="entry name" value="Periplasmic binding protein-like II"/>
    <property type="match status" value="1"/>
</dbReference>
<evidence type="ECO:0000313" key="3">
    <source>
        <dbReference type="Proteomes" id="UP000232688"/>
    </source>
</evidence>
<dbReference type="SUPFAM" id="SSF53850">
    <property type="entry name" value="Periplasmic binding protein-like II"/>
    <property type="match status" value="1"/>
</dbReference>
<evidence type="ECO:0000259" key="1">
    <source>
        <dbReference type="Pfam" id="PF00496"/>
    </source>
</evidence>
<accession>A0A2N0QGA4</accession>
<dbReference type="InterPro" id="IPR000914">
    <property type="entry name" value="SBP_5_dom"/>
</dbReference>
<dbReference type="GO" id="GO:1904680">
    <property type="term" value="F:peptide transmembrane transporter activity"/>
    <property type="evidence" value="ECO:0007669"/>
    <property type="project" value="TreeGrafter"/>
</dbReference>
<sequence length="125" mass="14147">MTGYKRDQEIVLEKNEDYWKEGLPKLDKVTFKVIPEASTRLAELQTGTIDIMKRVEVAQAETVNSTNYLNLLEVPTPTAFALRFDTAVKPLDDVRVRQAINYAIDRDALIEEILSGYGVPIATFQ</sequence>
<reference evidence="2 3" key="2">
    <citation type="submission" date="2017-10" db="EMBL/GenBank/DDBJ databases">
        <title>Genome analyses suggest a sexual origin of heterokaryosis in a supposedly ancient asexual fungus.</title>
        <authorList>
            <person name="Corradi N."/>
            <person name="Sedzielewska K."/>
            <person name="Noel J."/>
            <person name="Charron P."/>
            <person name="Farinelli L."/>
            <person name="Marton T."/>
            <person name="Kruger M."/>
            <person name="Pelin A."/>
            <person name="Brachmann A."/>
            <person name="Corradi N."/>
        </authorList>
    </citation>
    <scope>NUCLEOTIDE SEQUENCE [LARGE SCALE GENOMIC DNA]</scope>
    <source>
        <strain evidence="2 3">A1</strain>
    </source>
</reference>
<dbReference type="PANTHER" id="PTHR30290">
    <property type="entry name" value="PERIPLASMIC BINDING COMPONENT OF ABC TRANSPORTER"/>
    <property type="match status" value="1"/>
</dbReference>
<gene>
    <name evidence="2" type="ORF">RhiirA1_487456</name>
</gene>
<dbReference type="Proteomes" id="UP000232688">
    <property type="component" value="Unassembled WGS sequence"/>
</dbReference>
<reference evidence="2 3" key="1">
    <citation type="submission" date="2017-10" db="EMBL/GenBank/DDBJ databases">
        <title>Extensive intraspecific genome diversity in a model arbuscular mycorrhizal fungus.</title>
        <authorList>
            <person name="Chen E.C.H."/>
            <person name="Morin E."/>
            <person name="Baudet D."/>
            <person name="Noel J."/>
            <person name="Ndikumana S."/>
            <person name="Charron P."/>
            <person name="St-Onge C."/>
            <person name="Giorgi J."/>
            <person name="Grigoriev I.V."/>
            <person name="Roux C."/>
            <person name="Martin F.M."/>
            <person name="Corradi N."/>
        </authorList>
    </citation>
    <scope>NUCLEOTIDE SEQUENCE [LARGE SCALE GENOMIC DNA]</scope>
    <source>
        <strain evidence="2 3">A1</strain>
    </source>
</reference>
<feature type="non-terminal residue" evidence="2">
    <location>
        <position position="125"/>
    </location>
</feature>
<dbReference type="Pfam" id="PF00496">
    <property type="entry name" value="SBP_bac_5"/>
    <property type="match status" value="1"/>
</dbReference>
<dbReference type="InterPro" id="IPR039424">
    <property type="entry name" value="SBP_5"/>
</dbReference>
<organism evidence="2 3">
    <name type="scientific">Rhizophagus irregularis</name>
    <dbReference type="NCBI Taxonomy" id="588596"/>
    <lineage>
        <taxon>Eukaryota</taxon>
        <taxon>Fungi</taxon>
        <taxon>Fungi incertae sedis</taxon>
        <taxon>Mucoromycota</taxon>
        <taxon>Glomeromycotina</taxon>
        <taxon>Glomeromycetes</taxon>
        <taxon>Glomerales</taxon>
        <taxon>Glomeraceae</taxon>
        <taxon>Rhizophagus</taxon>
    </lineage>
</organism>
<dbReference type="VEuPathDB" id="FungiDB:RhiirA1_487456"/>